<dbReference type="GO" id="GO:0003676">
    <property type="term" value="F:nucleic acid binding"/>
    <property type="evidence" value="ECO:0007669"/>
    <property type="project" value="InterPro"/>
</dbReference>
<name>A0AAD8TGB6_LOLMU</name>
<reference evidence="4" key="1">
    <citation type="submission" date="2023-07" db="EMBL/GenBank/DDBJ databases">
        <title>A chromosome-level genome assembly of Lolium multiflorum.</title>
        <authorList>
            <person name="Chen Y."/>
            <person name="Copetti D."/>
            <person name="Kolliker R."/>
            <person name="Studer B."/>
        </authorList>
    </citation>
    <scope>NUCLEOTIDE SEQUENCE</scope>
    <source>
        <strain evidence="4">02402/16</strain>
        <tissue evidence="4">Leaf</tissue>
    </source>
</reference>
<dbReference type="InterPro" id="IPR001878">
    <property type="entry name" value="Znf_CCHC"/>
</dbReference>
<evidence type="ECO:0000256" key="2">
    <source>
        <dbReference type="SAM" id="MobiDB-lite"/>
    </source>
</evidence>
<evidence type="ECO:0000313" key="5">
    <source>
        <dbReference type="Proteomes" id="UP001231189"/>
    </source>
</evidence>
<feature type="region of interest" description="Disordered" evidence="2">
    <location>
        <begin position="1"/>
        <end position="59"/>
    </location>
</feature>
<evidence type="ECO:0000259" key="3">
    <source>
        <dbReference type="PROSITE" id="PS50158"/>
    </source>
</evidence>
<dbReference type="Proteomes" id="UP001231189">
    <property type="component" value="Unassembled WGS sequence"/>
</dbReference>
<organism evidence="4 5">
    <name type="scientific">Lolium multiflorum</name>
    <name type="common">Italian ryegrass</name>
    <name type="synonym">Lolium perenne subsp. multiflorum</name>
    <dbReference type="NCBI Taxonomy" id="4521"/>
    <lineage>
        <taxon>Eukaryota</taxon>
        <taxon>Viridiplantae</taxon>
        <taxon>Streptophyta</taxon>
        <taxon>Embryophyta</taxon>
        <taxon>Tracheophyta</taxon>
        <taxon>Spermatophyta</taxon>
        <taxon>Magnoliopsida</taxon>
        <taxon>Liliopsida</taxon>
        <taxon>Poales</taxon>
        <taxon>Poaceae</taxon>
        <taxon>BOP clade</taxon>
        <taxon>Pooideae</taxon>
        <taxon>Poodae</taxon>
        <taxon>Poeae</taxon>
        <taxon>Poeae Chloroplast Group 2 (Poeae type)</taxon>
        <taxon>Loliodinae</taxon>
        <taxon>Loliinae</taxon>
        <taxon>Lolium</taxon>
    </lineage>
</organism>
<keyword evidence="1" id="KW-0863">Zinc-finger</keyword>
<evidence type="ECO:0000256" key="1">
    <source>
        <dbReference type="PROSITE-ProRule" id="PRU00047"/>
    </source>
</evidence>
<feature type="domain" description="CCHC-type" evidence="3">
    <location>
        <begin position="69"/>
        <end position="84"/>
    </location>
</feature>
<accession>A0AAD8TGB6</accession>
<protein>
    <recommendedName>
        <fullName evidence="3">CCHC-type domain-containing protein</fullName>
    </recommendedName>
</protein>
<dbReference type="SUPFAM" id="SSF57756">
    <property type="entry name" value="Retrovirus zinc finger-like domains"/>
    <property type="match status" value="1"/>
</dbReference>
<feature type="compositionally biased region" description="Low complexity" evidence="2">
    <location>
        <begin position="31"/>
        <end position="47"/>
    </location>
</feature>
<dbReference type="EMBL" id="JAUUTY010000002">
    <property type="protein sequence ID" value="KAK1681128.1"/>
    <property type="molecule type" value="Genomic_DNA"/>
</dbReference>
<feature type="region of interest" description="Disordered" evidence="2">
    <location>
        <begin position="93"/>
        <end position="113"/>
    </location>
</feature>
<dbReference type="InterPro" id="IPR036875">
    <property type="entry name" value="Znf_CCHC_sf"/>
</dbReference>
<comment type="caution">
    <text evidence="4">The sequence shown here is derived from an EMBL/GenBank/DDBJ whole genome shotgun (WGS) entry which is preliminary data.</text>
</comment>
<feature type="compositionally biased region" description="Polar residues" evidence="2">
    <location>
        <begin position="48"/>
        <end position="59"/>
    </location>
</feature>
<feature type="compositionally biased region" description="Polar residues" evidence="2">
    <location>
        <begin position="1"/>
        <end position="12"/>
    </location>
</feature>
<keyword evidence="1" id="KW-0479">Metal-binding</keyword>
<feature type="compositionally biased region" description="Polar residues" evidence="2">
    <location>
        <begin position="19"/>
        <end position="30"/>
    </location>
</feature>
<dbReference type="Pfam" id="PF00098">
    <property type="entry name" value="zf-CCHC"/>
    <property type="match status" value="1"/>
</dbReference>
<proteinExistence type="predicted"/>
<keyword evidence="1" id="KW-0862">Zinc</keyword>
<dbReference type="GO" id="GO:0008270">
    <property type="term" value="F:zinc ion binding"/>
    <property type="evidence" value="ECO:0007669"/>
    <property type="project" value="UniProtKB-KW"/>
</dbReference>
<keyword evidence="5" id="KW-1185">Reference proteome</keyword>
<sequence>MDPTTPRSTATAQLEDLPQDTTSPPAQTYRPNNNNNNHPNGNNNNPNTAPMTGSNTVPVNPKGKSTVNCYECGVVGHYSNECPKKLARIAANTAAPAQQQRRFAVKKNPNNRNGRLYHMSATEAHEAPQAMPKENRVQIQIRCPLGCTQSREGGENETSIIPSGRIGAYRAVVLGRIWRATAPCQGHTRSVAVEQTWKEASTVKPREVERHAGVRRLRRCHESAGHNALRPNLRMSPVA</sequence>
<dbReference type="SMART" id="SM00343">
    <property type="entry name" value="ZnF_C2HC"/>
    <property type="match status" value="1"/>
</dbReference>
<dbReference type="PROSITE" id="PS50158">
    <property type="entry name" value="ZF_CCHC"/>
    <property type="match status" value="1"/>
</dbReference>
<gene>
    <name evidence="4" type="ORF">QYE76_041976</name>
</gene>
<dbReference type="AlphaFoldDB" id="A0AAD8TGB6"/>
<dbReference type="Gene3D" id="4.10.60.10">
    <property type="entry name" value="Zinc finger, CCHC-type"/>
    <property type="match status" value="1"/>
</dbReference>
<evidence type="ECO:0000313" key="4">
    <source>
        <dbReference type="EMBL" id="KAK1681128.1"/>
    </source>
</evidence>